<evidence type="ECO:0008006" key="4">
    <source>
        <dbReference type="Google" id="ProtNLM"/>
    </source>
</evidence>
<reference evidence="2 3" key="1">
    <citation type="journal article" date="2018" name="Mol. Ecol.">
        <title>The obligate alkalophilic soda-lake fungus Sodiomyces alkalinus has shifted to a protein diet.</title>
        <authorList>
            <person name="Grum-Grzhimaylo A.A."/>
            <person name="Falkoski D.L."/>
            <person name="van den Heuvel J."/>
            <person name="Valero-Jimenez C.A."/>
            <person name="Min B."/>
            <person name="Choi I.G."/>
            <person name="Lipzen A."/>
            <person name="Daum C.G."/>
            <person name="Aanen D.K."/>
            <person name="Tsang A."/>
            <person name="Henrissat B."/>
            <person name="Bilanenko E.N."/>
            <person name="de Vries R.P."/>
            <person name="van Kan J.A.L."/>
            <person name="Grigoriev I.V."/>
            <person name="Debets A.J.M."/>
        </authorList>
    </citation>
    <scope>NUCLEOTIDE SEQUENCE [LARGE SCALE GENOMIC DNA]</scope>
    <source>
        <strain evidence="2 3">F11</strain>
    </source>
</reference>
<accession>A0A3N2Q3V0</accession>
<dbReference type="RefSeq" id="XP_028469154.1">
    <property type="nucleotide sequence ID" value="XM_028606599.1"/>
</dbReference>
<feature type="transmembrane region" description="Helical" evidence="1">
    <location>
        <begin position="72"/>
        <end position="91"/>
    </location>
</feature>
<sequence length="179" mass="19948">MYRCKCRQIDVLRATSPGVHGLKQRTVHRKTDIQLRYLILWLVAASSLPLTHHASRWSTRPRPAASLGRHSIFSFFFLLFLSFSPGVFLSCGPSPPCPLWLSTFEASSPSSHFTPLPLCSHSSHVSALDRRGPNASLARANDPRARSLLPSYSLGLYPFSLTGRSLCMGGMPWGRRRTQ</sequence>
<dbReference type="Proteomes" id="UP000272025">
    <property type="component" value="Unassembled WGS sequence"/>
</dbReference>
<proteinExistence type="predicted"/>
<feature type="transmembrane region" description="Helical" evidence="1">
    <location>
        <begin position="35"/>
        <end position="52"/>
    </location>
</feature>
<keyword evidence="1" id="KW-0812">Transmembrane</keyword>
<evidence type="ECO:0000313" key="3">
    <source>
        <dbReference type="Proteomes" id="UP000272025"/>
    </source>
</evidence>
<evidence type="ECO:0000313" key="2">
    <source>
        <dbReference type="EMBL" id="ROT41348.1"/>
    </source>
</evidence>
<name>A0A3N2Q3V0_SODAK</name>
<evidence type="ECO:0000256" key="1">
    <source>
        <dbReference type="SAM" id="Phobius"/>
    </source>
</evidence>
<gene>
    <name evidence="2" type="ORF">SODALDRAFT_117381</name>
</gene>
<keyword evidence="1" id="KW-1133">Transmembrane helix</keyword>
<dbReference type="GeneID" id="39575077"/>
<keyword evidence="1" id="KW-0472">Membrane</keyword>
<keyword evidence="3" id="KW-1185">Reference proteome</keyword>
<organism evidence="2 3">
    <name type="scientific">Sodiomyces alkalinus (strain CBS 110278 / VKM F-3762 / F11)</name>
    <name type="common">Alkaliphilic filamentous fungus</name>
    <dbReference type="NCBI Taxonomy" id="1314773"/>
    <lineage>
        <taxon>Eukaryota</taxon>
        <taxon>Fungi</taxon>
        <taxon>Dikarya</taxon>
        <taxon>Ascomycota</taxon>
        <taxon>Pezizomycotina</taxon>
        <taxon>Sordariomycetes</taxon>
        <taxon>Hypocreomycetidae</taxon>
        <taxon>Glomerellales</taxon>
        <taxon>Plectosphaerellaceae</taxon>
        <taxon>Sodiomyces</taxon>
    </lineage>
</organism>
<protein>
    <recommendedName>
        <fullName evidence="4">Transmembrane protein</fullName>
    </recommendedName>
</protein>
<dbReference type="EMBL" id="ML119052">
    <property type="protein sequence ID" value="ROT41348.1"/>
    <property type="molecule type" value="Genomic_DNA"/>
</dbReference>
<dbReference type="AlphaFoldDB" id="A0A3N2Q3V0"/>